<organism evidence="1 2">
    <name type="scientific">Clunio marinus</name>
    <dbReference type="NCBI Taxonomy" id="568069"/>
    <lineage>
        <taxon>Eukaryota</taxon>
        <taxon>Metazoa</taxon>
        <taxon>Ecdysozoa</taxon>
        <taxon>Arthropoda</taxon>
        <taxon>Hexapoda</taxon>
        <taxon>Insecta</taxon>
        <taxon>Pterygota</taxon>
        <taxon>Neoptera</taxon>
        <taxon>Endopterygota</taxon>
        <taxon>Diptera</taxon>
        <taxon>Nematocera</taxon>
        <taxon>Chironomoidea</taxon>
        <taxon>Chironomidae</taxon>
        <taxon>Clunio</taxon>
    </lineage>
</organism>
<name>A0A1J1J5Z3_9DIPT</name>
<accession>A0A1J1J5Z3</accession>
<reference evidence="1 2" key="1">
    <citation type="submission" date="2015-04" db="EMBL/GenBank/DDBJ databases">
        <authorList>
            <person name="Syromyatnikov M.Y."/>
            <person name="Popov V.N."/>
        </authorList>
    </citation>
    <scope>NUCLEOTIDE SEQUENCE [LARGE SCALE GENOMIC DNA]</scope>
</reference>
<proteinExistence type="predicted"/>
<dbReference type="EMBL" id="CVRI01000073">
    <property type="protein sequence ID" value="CRL07827.1"/>
    <property type="molecule type" value="Genomic_DNA"/>
</dbReference>
<dbReference type="Proteomes" id="UP000183832">
    <property type="component" value="Unassembled WGS sequence"/>
</dbReference>
<sequence length="71" mass="8027">MLDVALNEIKGDGRIEKCVIKFSAKPQNNKTKFNLLDLNAIKQSKSLLGLSEFKIHVKVLKEFSTSTLDDY</sequence>
<evidence type="ECO:0000313" key="1">
    <source>
        <dbReference type="EMBL" id="CRL07827.1"/>
    </source>
</evidence>
<dbReference type="AlphaFoldDB" id="A0A1J1J5Z3"/>
<keyword evidence="2" id="KW-1185">Reference proteome</keyword>
<evidence type="ECO:0000313" key="2">
    <source>
        <dbReference type="Proteomes" id="UP000183832"/>
    </source>
</evidence>
<protein>
    <submittedName>
        <fullName evidence="1">CLUMA_CG020781, isoform A</fullName>
    </submittedName>
</protein>
<gene>
    <name evidence="1" type="ORF">CLUMA_CG020781</name>
</gene>